<sequence length="53" mass="6473">MKDENKIYRLAQKINDYDEDEDGCIWGHILEWVEKAYLLGRNTKEEEYTKQYS</sequence>
<accession>A0A0F9SK40</accession>
<protein>
    <submittedName>
        <fullName evidence="1">Uncharacterized protein</fullName>
    </submittedName>
</protein>
<name>A0A0F9SK40_9ZZZZ</name>
<dbReference type="EMBL" id="LAZR01000428">
    <property type="protein sequence ID" value="KKN69355.1"/>
    <property type="molecule type" value="Genomic_DNA"/>
</dbReference>
<organism evidence="1">
    <name type="scientific">marine sediment metagenome</name>
    <dbReference type="NCBI Taxonomy" id="412755"/>
    <lineage>
        <taxon>unclassified sequences</taxon>
        <taxon>metagenomes</taxon>
        <taxon>ecological metagenomes</taxon>
    </lineage>
</organism>
<dbReference type="AlphaFoldDB" id="A0A0F9SK40"/>
<proteinExistence type="predicted"/>
<evidence type="ECO:0000313" key="1">
    <source>
        <dbReference type="EMBL" id="KKN69355.1"/>
    </source>
</evidence>
<comment type="caution">
    <text evidence="1">The sequence shown here is derived from an EMBL/GenBank/DDBJ whole genome shotgun (WGS) entry which is preliminary data.</text>
</comment>
<gene>
    <name evidence="1" type="ORF">LCGC14_0442150</name>
</gene>
<reference evidence="1" key="1">
    <citation type="journal article" date="2015" name="Nature">
        <title>Complex archaea that bridge the gap between prokaryotes and eukaryotes.</title>
        <authorList>
            <person name="Spang A."/>
            <person name="Saw J.H."/>
            <person name="Jorgensen S.L."/>
            <person name="Zaremba-Niedzwiedzka K."/>
            <person name="Martijn J."/>
            <person name="Lind A.E."/>
            <person name="van Eijk R."/>
            <person name="Schleper C."/>
            <person name="Guy L."/>
            <person name="Ettema T.J."/>
        </authorList>
    </citation>
    <scope>NUCLEOTIDE SEQUENCE</scope>
</reference>